<dbReference type="WBParaSite" id="ALUE_0001163301-mRNA-1">
    <property type="protein sequence ID" value="ALUE_0001163301-mRNA-1"/>
    <property type="gene ID" value="ALUE_0001163301"/>
</dbReference>
<proteinExistence type="predicted"/>
<evidence type="ECO:0000313" key="1">
    <source>
        <dbReference type="Proteomes" id="UP000036681"/>
    </source>
</evidence>
<sequence>MLSASLLQNVNDRDCSFRFSSTSKQCNPIEMKFPVVIFCAISHSLCASE</sequence>
<accession>A0A0M3I4E0</accession>
<dbReference type="Proteomes" id="UP000036681">
    <property type="component" value="Unplaced"/>
</dbReference>
<evidence type="ECO:0000313" key="2">
    <source>
        <dbReference type="WBParaSite" id="ALUE_0001163301-mRNA-1"/>
    </source>
</evidence>
<organism evidence="1 2">
    <name type="scientific">Ascaris lumbricoides</name>
    <name type="common">Giant roundworm</name>
    <dbReference type="NCBI Taxonomy" id="6252"/>
    <lineage>
        <taxon>Eukaryota</taxon>
        <taxon>Metazoa</taxon>
        <taxon>Ecdysozoa</taxon>
        <taxon>Nematoda</taxon>
        <taxon>Chromadorea</taxon>
        <taxon>Rhabditida</taxon>
        <taxon>Spirurina</taxon>
        <taxon>Ascaridomorpha</taxon>
        <taxon>Ascaridoidea</taxon>
        <taxon>Ascarididae</taxon>
        <taxon>Ascaris</taxon>
    </lineage>
</organism>
<dbReference type="AlphaFoldDB" id="A0A0M3I4E0"/>
<keyword evidence="1" id="KW-1185">Reference proteome</keyword>
<name>A0A0M3I4E0_ASCLU</name>
<reference evidence="2" key="1">
    <citation type="submission" date="2017-02" db="UniProtKB">
        <authorList>
            <consortium name="WormBaseParasite"/>
        </authorList>
    </citation>
    <scope>IDENTIFICATION</scope>
</reference>
<protein>
    <submittedName>
        <fullName evidence="2">ZP domain-containing protein</fullName>
    </submittedName>
</protein>